<dbReference type="Proteomes" id="UP001187221">
    <property type="component" value="Unassembled WGS sequence"/>
</dbReference>
<evidence type="ECO:0000256" key="3">
    <source>
        <dbReference type="ARBA" id="ARBA00022448"/>
    </source>
</evidence>
<dbReference type="Pfam" id="PF01061">
    <property type="entry name" value="ABC2_membrane"/>
    <property type="match status" value="1"/>
</dbReference>
<evidence type="ECO:0000256" key="1">
    <source>
        <dbReference type="ARBA" id="ARBA00004651"/>
    </source>
</evidence>
<feature type="transmembrane region" description="Helical" evidence="10">
    <location>
        <begin position="192"/>
        <end position="214"/>
    </location>
</feature>
<evidence type="ECO:0000313" key="12">
    <source>
        <dbReference type="EMBL" id="GMM61346.1"/>
    </source>
</evidence>
<evidence type="ECO:0000256" key="7">
    <source>
        <dbReference type="ARBA" id="ARBA00022989"/>
    </source>
</evidence>
<dbReference type="InterPro" id="IPR013525">
    <property type="entry name" value="ABC2_TM"/>
</dbReference>
<evidence type="ECO:0000256" key="5">
    <source>
        <dbReference type="ARBA" id="ARBA00022597"/>
    </source>
</evidence>
<accession>A0ABQ6PBB7</accession>
<comment type="similarity">
    <text evidence="2">Belongs to the ABC-2 integral membrane protein family.</text>
</comment>
<organism evidence="12 13">
    <name type="scientific">Novosphingobium pituita</name>
    <dbReference type="NCBI Taxonomy" id="3056842"/>
    <lineage>
        <taxon>Bacteria</taxon>
        <taxon>Pseudomonadati</taxon>
        <taxon>Pseudomonadota</taxon>
        <taxon>Alphaproteobacteria</taxon>
        <taxon>Sphingomonadales</taxon>
        <taxon>Sphingomonadaceae</taxon>
        <taxon>Novosphingobium</taxon>
    </lineage>
</organism>
<feature type="transmembrane region" description="Helical" evidence="10">
    <location>
        <begin position="121"/>
        <end position="146"/>
    </location>
</feature>
<dbReference type="InterPro" id="IPR000412">
    <property type="entry name" value="ABC_2_transport"/>
</dbReference>
<keyword evidence="3" id="KW-0813">Transport</keyword>
<keyword evidence="6 10" id="KW-0812">Transmembrane</keyword>
<feature type="transmembrane region" description="Helical" evidence="10">
    <location>
        <begin position="158"/>
        <end position="180"/>
    </location>
</feature>
<feature type="transmembrane region" description="Helical" evidence="10">
    <location>
        <begin position="245"/>
        <end position="266"/>
    </location>
</feature>
<keyword evidence="5" id="KW-0762">Sugar transport</keyword>
<evidence type="ECO:0000256" key="8">
    <source>
        <dbReference type="ARBA" id="ARBA00023047"/>
    </source>
</evidence>
<keyword evidence="7 10" id="KW-1133">Transmembrane helix</keyword>
<dbReference type="PRINTS" id="PR00164">
    <property type="entry name" value="ABC2TRNSPORT"/>
</dbReference>
<dbReference type="EMBL" id="BTFW01000001">
    <property type="protein sequence ID" value="GMM61346.1"/>
    <property type="molecule type" value="Genomic_DNA"/>
</dbReference>
<comment type="caution">
    <text evidence="12">The sequence shown here is derived from an EMBL/GenBank/DDBJ whole genome shotgun (WGS) entry which is preliminary data.</text>
</comment>
<evidence type="ECO:0000256" key="2">
    <source>
        <dbReference type="ARBA" id="ARBA00007783"/>
    </source>
</evidence>
<feature type="transmembrane region" description="Helical" evidence="10">
    <location>
        <begin position="47"/>
        <end position="68"/>
    </location>
</feature>
<evidence type="ECO:0000259" key="11">
    <source>
        <dbReference type="Pfam" id="PF01061"/>
    </source>
</evidence>
<keyword evidence="9 10" id="KW-0472">Membrane</keyword>
<dbReference type="PANTHER" id="PTHR30413">
    <property type="entry name" value="INNER MEMBRANE TRANSPORT PERMEASE"/>
    <property type="match status" value="1"/>
</dbReference>
<evidence type="ECO:0000256" key="6">
    <source>
        <dbReference type="ARBA" id="ARBA00022692"/>
    </source>
</evidence>
<sequence length="273" mass="30398">MASTIPRTSLASRLAALNRSAGIQWRVIHALLMREILTRYGRHNIGFLWLFVEPMLFTTGVTTIWSLTKAVHGSNLPIVAFALTGYSAVLLWRNMPSRCIGAIEPNLSLMFHRNVRVIDIFLARLILEAGGATISFVTLSIFYIYIGWLEPPQNMLTIVEGWLLIAWFGSSLAIFLGALAEKTELVDKIWHPMSYLAFPLSGAGFMVDALPAAAQKYILFVPMVNGVELVREGYFGTQVHARYDLPYMVGCCVFFTILALAQVAVANREITPE</sequence>
<evidence type="ECO:0000256" key="10">
    <source>
        <dbReference type="SAM" id="Phobius"/>
    </source>
</evidence>
<keyword evidence="4" id="KW-1003">Cell membrane</keyword>
<feature type="transmembrane region" description="Helical" evidence="10">
    <location>
        <begin position="74"/>
        <end position="92"/>
    </location>
</feature>
<dbReference type="RefSeq" id="WP_317975039.1">
    <property type="nucleotide sequence ID" value="NZ_BTFW01000001.1"/>
</dbReference>
<gene>
    <name evidence="12" type="ORF">NUTIK01_21230</name>
</gene>
<evidence type="ECO:0000256" key="9">
    <source>
        <dbReference type="ARBA" id="ARBA00023136"/>
    </source>
</evidence>
<dbReference type="PANTHER" id="PTHR30413:SF10">
    <property type="entry name" value="CAPSULE POLYSACCHARIDE EXPORT INNER-MEMBRANE PROTEIN CTRC"/>
    <property type="match status" value="1"/>
</dbReference>
<proteinExistence type="inferred from homology"/>
<evidence type="ECO:0000256" key="4">
    <source>
        <dbReference type="ARBA" id="ARBA00022475"/>
    </source>
</evidence>
<name>A0ABQ6PBB7_9SPHN</name>
<keyword evidence="8" id="KW-0625">Polysaccharide transport</keyword>
<protein>
    <submittedName>
        <fullName evidence="12">ABC transporter permease</fullName>
    </submittedName>
</protein>
<evidence type="ECO:0000313" key="13">
    <source>
        <dbReference type="Proteomes" id="UP001187221"/>
    </source>
</evidence>
<feature type="domain" description="ABC-2 type transporter transmembrane" evidence="11">
    <location>
        <begin position="28"/>
        <end position="235"/>
    </location>
</feature>
<comment type="subcellular location">
    <subcellularLocation>
        <location evidence="1">Cell membrane</location>
        <topology evidence="1">Multi-pass membrane protein</topology>
    </subcellularLocation>
</comment>
<reference evidence="12 13" key="1">
    <citation type="submission" date="2023-06" db="EMBL/GenBank/DDBJ databases">
        <title>Draft genome sequence of Novosphingobium sp. strain IK01.</title>
        <authorList>
            <person name="Hatamoto M."/>
            <person name="Ikarashi T."/>
            <person name="Yamaguchi T."/>
        </authorList>
    </citation>
    <scope>NUCLEOTIDE SEQUENCE [LARGE SCALE GENOMIC DNA]</scope>
    <source>
        <strain evidence="12 13">IK01</strain>
    </source>
</reference>
<keyword evidence="13" id="KW-1185">Reference proteome</keyword>